<keyword evidence="3" id="KW-1185">Reference proteome</keyword>
<comment type="caution">
    <text evidence="2">The sequence shown here is derived from an EMBL/GenBank/DDBJ whole genome shotgun (WGS) entry which is preliminary data.</text>
</comment>
<evidence type="ECO:0000313" key="2">
    <source>
        <dbReference type="EMBL" id="KAG7091298.1"/>
    </source>
</evidence>
<sequence>MCHSSSNDTLFPIACQRRLQPTRPLTITVPVQDRLYVDLGPSFRGADLLRRSYTRSSHRRIMSPPVGSQFFDSDSDGTDDEWDTEDEAQYLTIPPDSLFYHHPTAWLLSSPVPGSSEGNFVSFACDAMSDEEEDIDRAAQMFHDELTRFAPGLGETKFDQDCLKELGSELITSPLRLFEDTFFQTLRKRDNSALPPVLAPENYPTSGEPDSHDEKDSLALEILKMTTNAPSITPF</sequence>
<dbReference type="RefSeq" id="XP_043007768.1">
    <property type="nucleotide sequence ID" value="XM_043155302.1"/>
</dbReference>
<proteinExistence type="predicted"/>
<reference evidence="2" key="1">
    <citation type="journal article" date="2021" name="Genome Biol. Evol.">
        <title>The assembled and annotated genome of the fairy-ring fungus Marasmius oreades.</title>
        <authorList>
            <person name="Hiltunen M."/>
            <person name="Ament-Velasquez S.L."/>
            <person name="Johannesson H."/>
        </authorList>
    </citation>
    <scope>NUCLEOTIDE SEQUENCE</scope>
    <source>
        <strain evidence="2">03SP1</strain>
    </source>
</reference>
<evidence type="ECO:0000256" key="1">
    <source>
        <dbReference type="SAM" id="MobiDB-lite"/>
    </source>
</evidence>
<dbReference type="OrthoDB" id="2660897at2759"/>
<feature type="region of interest" description="Disordered" evidence="1">
    <location>
        <begin position="194"/>
        <end position="216"/>
    </location>
</feature>
<accession>A0A9P7RXK1</accession>
<dbReference type="Proteomes" id="UP001049176">
    <property type="component" value="Chromosome 6"/>
</dbReference>
<protein>
    <submittedName>
        <fullName evidence="2">Uncharacterized protein</fullName>
    </submittedName>
</protein>
<dbReference type="KEGG" id="more:E1B28_010344"/>
<dbReference type="AlphaFoldDB" id="A0A9P7RXK1"/>
<evidence type="ECO:0000313" key="3">
    <source>
        <dbReference type="Proteomes" id="UP001049176"/>
    </source>
</evidence>
<name>A0A9P7RXK1_9AGAR</name>
<dbReference type="GeneID" id="66079420"/>
<gene>
    <name evidence="2" type="ORF">E1B28_010344</name>
</gene>
<dbReference type="EMBL" id="CM032186">
    <property type="protein sequence ID" value="KAG7091298.1"/>
    <property type="molecule type" value="Genomic_DNA"/>
</dbReference>
<organism evidence="2 3">
    <name type="scientific">Marasmius oreades</name>
    <name type="common">fairy-ring Marasmius</name>
    <dbReference type="NCBI Taxonomy" id="181124"/>
    <lineage>
        <taxon>Eukaryota</taxon>
        <taxon>Fungi</taxon>
        <taxon>Dikarya</taxon>
        <taxon>Basidiomycota</taxon>
        <taxon>Agaricomycotina</taxon>
        <taxon>Agaricomycetes</taxon>
        <taxon>Agaricomycetidae</taxon>
        <taxon>Agaricales</taxon>
        <taxon>Marasmiineae</taxon>
        <taxon>Marasmiaceae</taxon>
        <taxon>Marasmius</taxon>
    </lineage>
</organism>